<accession>A0A511DJS6</accession>
<dbReference type="AlphaFoldDB" id="A0A511DJS6"/>
<dbReference type="Proteomes" id="UP000321685">
    <property type="component" value="Unassembled WGS sequence"/>
</dbReference>
<comment type="caution">
    <text evidence="3">The sequence shown here is derived from an EMBL/GenBank/DDBJ whole genome shotgun (WGS) entry which is preliminary data.</text>
</comment>
<dbReference type="InterPro" id="IPR012310">
    <property type="entry name" value="DNA_ligase_ATP-dep_cent"/>
</dbReference>
<sequence>MVLQSRQQRFLTRYFPEITTSLLQQVPDGTVLDGELVIRTGGRLDFTALQRRIHPSAMHAARRSQATPATFVVFDVLVAENRGLRPEQYRKRRKTLRRLLDDAAPPLALMPATRDLTGAQAWMADHGGNGIEGVVVKDRRRSYRPDRHAWDKVRIHHTTDAIVGGVIGPLDHPDALVLGRHDRDGRLRVVGRSRPLAPGQRAELAAVLRAPVGAHPWPPVIPAARFGQYGAGPLVYTKVEPEVVVEVDADVCWDHGRWRHPVTYRRVRVDLTPTDIGPS</sequence>
<organism evidence="3 4">
    <name type="scientific">Pseudonocardia sulfidoxydans NBRC 16205</name>
    <dbReference type="NCBI Taxonomy" id="1223511"/>
    <lineage>
        <taxon>Bacteria</taxon>
        <taxon>Bacillati</taxon>
        <taxon>Actinomycetota</taxon>
        <taxon>Actinomycetes</taxon>
        <taxon>Pseudonocardiales</taxon>
        <taxon>Pseudonocardiaceae</taxon>
        <taxon>Pseudonocardia</taxon>
    </lineage>
</organism>
<protein>
    <submittedName>
        <fullName evidence="3">ATP-dependent DNA ligase</fullName>
    </submittedName>
</protein>
<gene>
    <name evidence="3" type="primary">ligC</name>
    <name evidence="3" type="ORF">PSU4_40090</name>
</gene>
<dbReference type="Pfam" id="PF01068">
    <property type="entry name" value="DNA_ligase_A_M"/>
    <property type="match status" value="1"/>
</dbReference>
<dbReference type="SUPFAM" id="SSF56091">
    <property type="entry name" value="DNA ligase/mRNA capping enzyme, catalytic domain"/>
    <property type="match status" value="1"/>
</dbReference>
<dbReference type="Gene3D" id="3.30.470.30">
    <property type="entry name" value="DNA ligase/mRNA capping enzyme"/>
    <property type="match status" value="1"/>
</dbReference>
<dbReference type="GO" id="GO:0003910">
    <property type="term" value="F:DNA ligase (ATP) activity"/>
    <property type="evidence" value="ECO:0007669"/>
    <property type="project" value="UniProtKB-EC"/>
</dbReference>
<evidence type="ECO:0000256" key="1">
    <source>
        <dbReference type="ARBA" id="ARBA00034003"/>
    </source>
</evidence>
<evidence type="ECO:0000313" key="4">
    <source>
        <dbReference type="Proteomes" id="UP000321685"/>
    </source>
</evidence>
<dbReference type="GO" id="GO:0006281">
    <property type="term" value="P:DNA repair"/>
    <property type="evidence" value="ECO:0007669"/>
    <property type="project" value="InterPro"/>
</dbReference>
<evidence type="ECO:0000313" key="3">
    <source>
        <dbReference type="EMBL" id="GEL25055.1"/>
    </source>
</evidence>
<keyword evidence="3" id="KW-0436">Ligase</keyword>
<reference evidence="3 4" key="1">
    <citation type="submission" date="2019-07" db="EMBL/GenBank/DDBJ databases">
        <title>Whole genome shotgun sequence of Pseudonocardia sulfidoxydans NBRC 16205.</title>
        <authorList>
            <person name="Hosoyama A."/>
            <person name="Uohara A."/>
            <person name="Ohji S."/>
            <person name="Ichikawa N."/>
        </authorList>
    </citation>
    <scope>NUCLEOTIDE SEQUENCE [LARGE SCALE GENOMIC DNA]</scope>
    <source>
        <strain evidence="3 4">NBRC 16205</strain>
    </source>
</reference>
<dbReference type="PROSITE" id="PS50160">
    <property type="entry name" value="DNA_LIGASE_A3"/>
    <property type="match status" value="1"/>
</dbReference>
<comment type="catalytic activity">
    <reaction evidence="1">
        <text>ATP + (deoxyribonucleotide)n-3'-hydroxyl + 5'-phospho-(deoxyribonucleotide)m = (deoxyribonucleotide)n+m + AMP + diphosphate.</text>
        <dbReference type="EC" id="6.5.1.1"/>
    </reaction>
</comment>
<evidence type="ECO:0000259" key="2">
    <source>
        <dbReference type="PROSITE" id="PS50160"/>
    </source>
</evidence>
<name>A0A511DJS6_9PSEU</name>
<feature type="domain" description="ATP-dependent DNA ligase family profile" evidence="2">
    <location>
        <begin position="62"/>
        <end position="186"/>
    </location>
</feature>
<dbReference type="GO" id="GO:0005524">
    <property type="term" value="F:ATP binding"/>
    <property type="evidence" value="ECO:0007669"/>
    <property type="project" value="InterPro"/>
</dbReference>
<dbReference type="EMBL" id="BJVJ01000044">
    <property type="protein sequence ID" value="GEL25055.1"/>
    <property type="molecule type" value="Genomic_DNA"/>
</dbReference>
<proteinExistence type="predicted"/>
<dbReference type="Gene3D" id="2.40.50.140">
    <property type="entry name" value="Nucleic acid-binding proteins"/>
    <property type="match status" value="1"/>
</dbReference>
<keyword evidence="4" id="KW-1185">Reference proteome</keyword>
<dbReference type="GO" id="GO:0006310">
    <property type="term" value="P:DNA recombination"/>
    <property type="evidence" value="ECO:0007669"/>
    <property type="project" value="InterPro"/>
</dbReference>
<dbReference type="InterPro" id="IPR012340">
    <property type="entry name" value="NA-bd_OB-fold"/>
</dbReference>